<keyword evidence="2 5" id="KW-0812">Transmembrane</keyword>
<protein>
    <submittedName>
        <fullName evidence="6">Manganese efflux pump MntP family protein</fullName>
    </submittedName>
</protein>
<evidence type="ECO:0000256" key="4">
    <source>
        <dbReference type="ARBA" id="ARBA00023136"/>
    </source>
</evidence>
<dbReference type="InterPro" id="IPR003810">
    <property type="entry name" value="Mntp/YtaF"/>
</dbReference>
<dbReference type="PANTHER" id="PTHR35529">
    <property type="entry name" value="MANGANESE EFFLUX PUMP MNTP-RELATED"/>
    <property type="match status" value="1"/>
</dbReference>
<evidence type="ECO:0000256" key="2">
    <source>
        <dbReference type="ARBA" id="ARBA00022692"/>
    </source>
</evidence>
<feature type="transmembrane region" description="Helical" evidence="5">
    <location>
        <begin position="184"/>
        <end position="205"/>
    </location>
</feature>
<feature type="transmembrane region" description="Helical" evidence="5">
    <location>
        <begin position="142"/>
        <end position="163"/>
    </location>
</feature>
<accession>A0ABW5WDZ1</accession>
<keyword evidence="7" id="KW-1185">Reference proteome</keyword>
<evidence type="ECO:0000313" key="6">
    <source>
        <dbReference type="EMBL" id="MFD2800783.1"/>
    </source>
</evidence>
<dbReference type="PANTHER" id="PTHR35529:SF1">
    <property type="entry name" value="MANGANESE EFFLUX PUMP MNTP-RELATED"/>
    <property type="match status" value="1"/>
</dbReference>
<keyword evidence="3 5" id="KW-1133">Transmembrane helix</keyword>
<dbReference type="EMBL" id="JBHUOF010000021">
    <property type="protein sequence ID" value="MFD2800783.1"/>
    <property type="molecule type" value="Genomic_DNA"/>
</dbReference>
<sequence>MLRQRSWDRVDGSVRQKVGVRARQILEDNDFDGVVRGRLVVLVPVDATKPLVMELAAQPNAISDILISWHSNSRLPGSAGCFQDSSGQRGLSGVQSGRRVTSDMSWRKAVGNRLSRFIRRSIRVTIFDYVGGWAGHRRSSRHHASLGGGVAMIWEMLALGFVLSLDNFRVAIALGTVPISLKRAVQVALTFGLWDAIMPLIGLLIGREIGESVGAVAEWVGAGALGAYGLYLLISALRKPEPDELDHPWALFGIPLTLSLDNLFAGASLGILGFPPWLSAVVFGAMTAVMSLIGLRLGRVAARLIRVRSDVLAGATLIIAAAALPLLFGD</sequence>
<evidence type="ECO:0000256" key="1">
    <source>
        <dbReference type="ARBA" id="ARBA00022475"/>
    </source>
</evidence>
<proteinExistence type="predicted"/>
<organism evidence="6 7">
    <name type="scientific">Prauserella oleivorans</name>
    <dbReference type="NCBI Taxonomy" id="1478153"/>
    <lineage>
        <taxon>Bacteria</taxon>
        <taxon>Bacillati</taxon>
        <taxon>Actinomycetota</taxon>
        <taxon>Actinomycetes</taxon>
        <taxon>Pseudonocardiales</taxon>
        <taxon>Pseudonocardiaceae</taxon>
        <taxon>Prauserella</taxon>
    </lineage>
</organism>
<comment type="caution">
    <text evidence="6">The sequence shown here is derived from an EMBL/GenBank/DDBJ whole genome shotgun (WGS) entry which is preliminary data.</text>
</comment>
<evidence type="ECO:0000313" key="7">
    <source>
        <dbReference type="Proteomes" id="UP001597478"/>
    </source>
</evidence>
<keyword evidence="1" id="KW-1003">Cell membrane</keyword>
<gene>
    <name evidence="6" type="ORF">ACFS2C_15430</name>
</gene>
<name>A0ABW5WDZ1_9PSEU</name>
<dbReference type="Pfam" id="PF02659">
    <property type="entry name" value="Mntp"/>
    <property type="match status" value="1"/>
</dbReference>
<dbReference type="Proteomes" id="UP001597478">
    <property type="component" value="Unassembled WGS sequence"/>
</dbReference>
<evidence type="ECO:0000256" key="5">
    <source>
        <dbReference type="SAM" id="Phobius"/>
    </source>
</evidence>
<feature type="transmembrane region" description="Helical" evidence="5">
    <location>
        <begin position="217"/>
        <end position="237"/>
    </location>
</feature>
<reference evidence="7" key="1">
    <citation type="journal article" date="2019" name="Int. J. Syst. Evol. Microbiol.">
        <title>The Global Catalogue of Microorganisms (GCM) 10K type strain sequencing project: providing services to taxonomists for standard genome sequencing and annotation.</title>
        <authorList>
            <consortium name="The Broad Institute Genomics Platform"/>
            <consortium name="The Broad Institute Genome Sequencing Center for Infectious Disease"/>
            <person name="Wu L."/>
            <person name="Ma J."/>
        </authorList>
    </citation>
    <scope>NUCLEOTIDE SEQUENCE [LARGE SCALE GENOMIC DNA]</scope>
    <source>
        <strain evidence="7">IBRC-M 10906</strain>
    </source>
</reference>
<evidence type="ECO:0000256" key="3">
    <source>
        <dbReference type="ARBA" id="ARBA00022989"/>
    </source>
</evidence>
<dbReference type="RefSeq" id="WP_377390551.1">
    <property type="nucleotide sequence ID" value="NZ_JBHSAN010000024.1"/>
</dbReference>
<feature type="transmembrane region" description="Helical" evidence="5">
    <location>
        <begin position="310"/>
        <end position="328"/>
    </location>
</feature>
<feature type="transmembrane region" description="Helical" evidence="5">
    <location>
        <begin position="277"/>
        <end position="298"/>
    </location>
</feature>
<keyword evidence="4 5" id="KW-0472">Membrane</keyword>